<reference evidence="2 3" key="1">
    <citation type="journal article" date="2005" name="Int. J. Syst. Evol. Microbiol.">
        <title>Bacillus litoralis sp. nov., isolated from a tidal flat of the Yellow Sea in Korea.</title>
        <authorList>
            <person name="Yoon J.H."/>
            <person name="Oh T.K."/>
        </authorList>
    </citation>
    <scope>NUCLEOTIDE SEQUENCE [LARGE SCALE GENOMIC DNA]</scope>
    <source>
        <strain evidence="2 3">SW-211</strain>
    </source>
</reference>
<dbReference type="InterPro" id="IPR011528">
    <property type="entry name" value="NERD"/>
</dbReference>
<keyword evidence="3" id="KW-1185">Reference proteome</keyword>
<dbReference type="Pfam" id="PF08378">
    <property type="entry name" value="NERD"/>
    <property type="match status" value="1"/>
</dbReference>
<dbReference type="Proteomes" id="UP000321363">
    <property type="component" value="Unassembled WGS sequence"/>
</dbReference>
<dbReference type="PROSITE" id="PS50965">
    <property type="entry name" value="NERD"/>
    <property type="match status" value="1"/>
</dbReference>
<proteinExistence type="predicted"/>
<evidence type="ECO:0000313" key="3">
    <source>
        <dbReference type="Proteomes" id="UP000321363"/>
    </source>
</evidence>
<dbReference type="EMBL" id="VOQF01000001">
    <property type="protein sequence ID" value="TXC93358.1"/>
    <property type="molecule type" value="Genomic_DNA"/>
</dbReference>
<comment type="caution">
    <text evidence="2">The sequence shown here is derived from an EMBL/GenBank/DDBJ whole genome shotgun (WGS) entry which is preliminary data.</text>
</comment>
<evidence type="ECO:0000313" key="2">
    <source>
        <dbReference type="EMBL" id="TXC93358.1"/>
    </source>
</evidence>
<dbReference type="OrthoDB" id="569879at2"/>
<protein>
    <submittedName>
        <fullName evidence="2">NERD domain-containing protein</fullName>
    </submittedName>
</protein>
<evidence type="ECO:0000259" key="1">
    <source>
        <dbReference type="PROSITE" id="PS50965"/>
    </source>
</evidence>
<feature type="domain" description="NERD" evidence="1">
    <location>
        <begin position="41"/>
        <end position="158"/>
    </location>
</feature>
<organism evidence="2 3">
    <name type="scientific">Metabacillus litoralis</name>
    <dbReference type="NCBI Taxonomy" id="152268"/>
    <lineage>
        <taxon>Bacteria</taxon>
        <taxon>Bacillati</taxon>
        <taxon>Bacillota</taxon>
        <taxon>Bacilli</taxon>
        <taxon>Bacillales</taxon>
        <taxon>Bacillaceae</taxon>
        <taxon>Metabacillus</taxon>
    </lineage>
</organism>
<name>A0A5C6WA26_9BACI</name>
<accession>A0A5C6WA26</accession>
<dbReference type="AlphaFoldDB" id="A0A5C6WA26"/>
<gene>
    <name evidence="2" type="ORF">FS935_03975</name>
</gene>
<sequence>MIIKPLEEPVKIQKLEVLKKRLFPTHVKLKEIEKELAKTTAGYKGEKSLLYYLSFLPEEEYMILHDLRLTIDNRNYFQIDILILSQYFILILEVKNISGKITFDETYHQLIRQFNDVEEVFPDPVLQVNHQKYQLIRYLNKKKIVSLPIETQVVMTNNSALLRNQNNSRKYLDTIMRSSELITKVEYYKQKYKAPIFTIKDLRKVAKSLLKGHIPSEFNIFHLFELNSNDICKGVFCTNCGCYPLQRVRGTWYCGECNFSSRNAHLETFNDYKLLFGTTITNKQTRDFLQISSPSTTYKILASMKLPQIGHGKSTSYYLLGSVKLCC</sequence>
<dbReference type="RefSeq" id="WP_146946217.1">
    <property type="nucleotide sequence ID" value="NZ_VOQF01000001.1"/>
</dbReference>